<reference evidence="1" key="1">
    <citation type="submission" date="2020-11" db="EMBL/GenBank/DDBJ databases">
        <title>Gallus gallus (Chicken) genome, bGalGal1, GRCg7b, maternal haplotype autosomes + Z &amp; W.</title>
        <authorList>
            <person name="Warren W."/>
            <person name="Formenti G."/>
            <person name="Fedrigo O."/>
            <person name="Haase B."/>
            <person name="Mountcastle J."/>
            <person name="Balacco J."/>
            <person name="Tracey A."/>
            <person name="Schneider V."/>
            <person name="Okimoto R."/>
            <person name="Cheng H."/>
            <person name="Hawken R."/>
            <person name="Howe K."/>
            <person name="Jarvis E.D."/>
        </authorList>
    </citation>
    <scope>NUCLEOTIDE SEQUENCE [LARGE SCALE GENOMIC DNA]</scope>
    <source>
        <strain evidence="1">Broiler</strain>
    </source>
</reference>
<keyword evidence="2" id="KW-1185">Reference proteome</keyword>
<organism evidence="1 2">
    <name type="scientific">Gallus gallus</name>
    <name type="common">Chicken</name>
    <dbReference type="NCBI Taxonomy" id="9031"/>
    <lineage>
        <taxon>Eukaryota</taxon>
        <taxon>Metazoa</taxon>
        <taxon>Chordata</taxon>
        <taxon>Craniata</taxon>
        <taxon>Vertebrata</taxon>
        <taxon>Euteleostomi</taxon>
        <taxon>Archelosauria</taxon>
        <taxon>Archosauria</taxon>
        <taxon>Dinosauria</taxon>
        <taxon>Saurischia</taxon>
        <taxon>Theropoda</taxon>
        <taxon>Coelurosauria</taxon>
        <taxon>Aves</taxon>
        <taxon>Neognathae</taxon>
        <taxon>Galloanserae</taxon>
        <taxon>Galliformes</taxon>
        <taxon>Phasianidae</taxon>
        <taxon>Phasianinae</taxon>
        <taxon>Gallus</taxon>
    </lineage>
</organism>
<reference evidence="1" key="2">
    <citation type="submission" date="2025-08" db="UniProtKB">
        <authorList>
            <consortium name="Ensembl"/>
        </authorList>
    </citation>
    <scope>IDENTIFICATION</scope>
    <source>
        <strain evidence="1">broiler</strain>
    </source>
</reference>
<protein>
    <submittedName>
        <fullName evidence="1">Uncharacterized protein</fullName>
    </submittedName>
</protein>
<evidence type="ECO:0000313" key="2">
    <source>
        <dbReference type="Proteomes" id="UP000000539"/>
    </source>
</evidence>
<dbReference type="Ensembl" id="ENSGALT00010058703.1">
    <property type="protein sequence ID" value="ENSGALP00010035690.1"/>
    <property type="gene ID" value="ENSGALG00010024084.1"/>
</dbReference>
<name>A0A8V1A357_CHICK</name>
<evidence type="ECO:0000313" key="1">
    <source>
        <dbReference type="Ensembl" id="ENSGALP00010035690.1"/>
    </source>
</evidence>
<reference evidence="1" key="3">
    <citation type="submission" date="2025-09" db="UniProtKB">
        <authorList>
            <consortium name="Ensembl"/>
        </authorList>
    </citation>
    <scope>IDENTIFICATION</scope>
    <source>
        <strain evidence="1">broiler</strain>
    </source>
</reference>
<dbReference type="AlphaFoldDB" id="A0A8V1A357"/>
<sequence length="121" mass="12981">MPKWTEPLLHPHCRSGLGFPIPTPGLAAGVGRERCLFVHSAGSALQKGPLCLENAVLSLNQQHAVTHQILIQTQLLFKSFSLKAVGLECTQWEAVSCLEQGKQKDVPHALLGATPPQLGVS</sequence>
<proteinExistence type="predicted"/>
<dbReference type="Proteomes" id="UP000000539">
    <property type="component" value="Chromosome 24"/>
</dbReference>
<dbReference type="GlyGen" id="A0A8V1A357">
    <property type="glycosylation" value="1 site"/>
</dbReference>
<accession>A0A8V1A357</accession>